<protein>
    <recommendedName>
        <fullName evidence="2">Bacterial sugar transferase domain-containing protein</fullName>
    </recommendedName>
</protein>
<evidence type="ECO:0000256" key="1">
    <source>
        <dbReference type="ARBA" id="ARBA00006464"/>
    </source>
</evidence>
<keyword evidence="4" id="KW-1185">Reference proteome</keyword>
<reference evidence="3" key="2">
    <citation type="submission" date="2020-09" db="EMBL/GenBank/DDBJ databases">
        <authorList>
            <person name="Sun Q."/>
            <person name="Kim S."/>
        </authorList>
    </citation>
    <scope>NUCLEOTIDE SEQUENCE</scope>
    <source>
        <strain evidence="3">KCTC 12719</strain>
    </source>
</reference>
<comment type="caution">
    <text evidence="3">The sequence shown here is derived from an EMBL/GenBank/DDBJ whole genome shotgun (WGS) entry which is preliminary data.</text>
</comment>
<dbReference type="EMBL" id="BMXB01000015">
    <property type="protein sequence ID" value="GHA46085.1"/>
    <property type="molecule type" value="Genomic_DNA"/>
</dbReference>
<proteinExistence type="inferred from homology"/>
<organism evidence="3 4">
    <name type="scientific">Salinimicrobium marinum</name>
    <dbReference type="NCBI Taxonomy" id="680283"/>
    <lineage>
        <taxon>Bacteria</taxon>
        <taxon>Pseudomonadati</taxon>
        <taxon>Bacteroidota</taxon>
        <taxon>Flavobacteriia</taxon>
        <taxon>Flavobacteriales</taxon>
        <taxon>Flavobacteriaceae</taxon>
        <taxon>Salinimicrobium</taxon>
    </lineage>
</organism>
<evidence type="ECO:0000313" key="3">
    <source>
        <dbReference type="EMBL" id="GHA46085.1"/>
    </source>
</evidence>
<dbReference type="RefSeq" id="WP_189605505.1">
    <property type="nucleotide sequence ID" value="NZ_BMXB01000015.1"/>
</dbReference>
<reference evidence="3" key="1">
    <citation type="journal article" date="2014" name="Int. J. Syst. Evol. Microbiol.">
        <title>Complete genome sequence of Corynebacterium casei LMG S-19264T (=DSM 44701T), isolated from a smear-ripened cheese.</title>
        <authorList>
            <consortium name="US DOE Joint Genome Institute (JGI-PGF)"/>
            <person name="Walter F."/>
            <person name="Albersmeier A."/>
            <person name="Kalinowski J."/>
            <person name="Ruckert C."/>
        </authorList>
    </citation>
    <scope>NUCLEOTIDE SEQUENCE</scope>
    <source>
        <strain evidence="3">KCTC 12719</strain>
    </source>
</reference>
<dbReference type="Pfam" id="PF02397">
    <property type="entry name" value="Bac_transf"/>
    <property type="match status" value="1"/>
</dbReference>
<dbReference type="AlphaFoldDB" id="A0A918W0P4"/>
<dbReference type="PANTHER" id="PTHR30576">
    <property type="entry name" value="COLANIC BIOSYNTHESIS UDP-GLUCOSE LIPID CARRIER TRANSFERASE"/>
    <property type="match status" value="1"/>
</dbReference>
<name>A0A918W0P4_9FLAO</name>
<dbReference type="Proteomes" id="UP000610456">
    <property type="component" value="Unassembled WGS sequence"/>
</dbReference>
<feature type="domain" description="Bacterial sugar transferase" evidence="2">
    <location>
        <begin position="194"/>
        <end position="348"/>
    </location>
</feature>
<accession>A0A918W0P4</accession>
<sequence>MFASRLPLENLSAPEKILFEGIEKEVMDFISKKIYSEGNPCFISSFDYKEIDSLQGISSPLVNVHKVNDARYLNKFFETINAKLPEGGIFVGKVEEYNSRKLRLGQRNPKALLYITLPGDILFNRVFPRLKSTRKIYFALTKGKGRVLSRAETFGRLYSCGFEVIDEKEINNELYFIAQKIKAPYFDTSPSYGPFIKLRRVGKDGKPINVYKLRTMHPFSEYLQEFIFKKNELQEGGKFKNDFRISREGKIFRKIWLDELPMIINLIRGEMKIVGVRPLSTQYFNLYTKELQTKRTKTKPGLLPPFYADMPKTLEEIMASEMKYLEAYEKAPFQTDMKYFWLAVKSILFKGARSN</sequence>
<evidence type="ECO:0000313" key="4">
    <source>
        <dbReference type="Proteomes" id="UP000610456"/>
    </source>
</evidence>
<comment type="similarity">
    <text evidence="1">Belongs to the bacterial sugar transferase family.</text>
</comment>
<dbReference type="GO" id="GO:0016780">
    <property type="term" value="F:phosphotransferase activity, for other substituted phosphate groups"/>
    <property type="evidence" value="ECO:0007669"/>
    <property type="project" value="TreeGrafter"/>
</dbReference>
<dbReference type="InterPro" id="IPR003362">
    <property type="entry name" value="Bact_transf"/>
</dbReference>
<gene>
    <name evidence="3" type="ORF">GCM10007103_28950</name>
</gene>
<dbReference type="PANTHER" id="PTHR30576:SF0">
    <property type="entry name" value="UNDECAPRENYL-PHOSPHATE N-ACETYLGALACTOSAMINYL 1-PHOSPHATE TRANSFERASE-RELATED"/>
    <property type="match status" value="1"/>
</dbReference>
<evidence type="ECO:0000259" key="2">
    <source>
        <dbReference type="Pfam" id="PF02397"/>
    </source>
</evidence>